<protein>
    <submittedName>
        <fullName evidence="1">Uncharacterized protein</fullName>
    </submittedName>
</protein>
<sequence>MIKGTEKSAASNMEAADALGLDRVSYCRVCSSAGHLLRYISGRTRKTKDDQRRRVSGITDALSRLRTHTSGGDTSLLGGSSLVSNSLTLHTSSPEKVDVLEYSQILPKKGASITNAAIIARAVGPEVMTACDSAPYTKLLTEPQKRESQAGFDE</sequence>
<reference evidence="1" key="1">
    <citation type="submission" date="2021-12" db="EMBL/GenBank/DDBJ databases">
        <authorList>
            <person name="King R."/>
        </authorList>
    </citation>
    <scope>NUCLEOTIDE SEQUENCE</scope>
</reference>
<keyword evidence="2" id="KW-1185">Reference proteome</keyword>
<dbReference type="Proteomes" id="UP001154114">
    <property type="component" value="Chromosome 1"/>
</dbReference>
<name>A0A9N8PYB4_CHRIL</name>
<accession>A0A9N8PYB4</accession>
<evidence type="ECO:0000313" key="1">
    <source>
        <dbReference type="EMBL" id="CAD0193795.1"/>
    </source>
</evidence>
<proteinExistence type="predicted"/>
<gene>
    <name evidence="1" type="ORF">CINC_LOCUS92</name>
</gene>
<organism evidence="1 2">
    <name type="scientific">Chrysodeixis includens</name>
    <name type="common">Soybean looper</name>
    <name type="synonym">Pseudoplusia includens</name>
    <dbReference type="NCBI Taxonomy" id="689277"/>
    <lineage>
        <taxon>Eukaryota</taxon>
        <taxon>Metazoa</taxon>
        <taxon>Ecdysozoa</taxon>
        <taxon>Arthropoda</taxon>
        <taxon>Hexapoda</taxon>
        <taxon>Insecta</taxon>
        <taxon>Pterygota</taxon>
        <taxon>Neoptera</taxon>
        <taxon>Endopterygota</taxon>
        <taxon>Lepidoptera</taxon>
        <taxon>Glossata</taxon>
        <taxon>Ditrysia</taxon>
        <taxon>Noctuoidea</taxon>
        <taxon>Noctuidae</taxon>
        <taxon>Plusiinae</taxon>
        <taxon>Chrysodeixis</taxon>
    </lineage>
</organism>
<dbReference type="EMBL" id="LR824004">
    <property type="protein sequence ID" value="CAD0193795.1"/>
    <property type="molecule type" value="Genomic_DNA"/>
</dbReference>
<dbReference type="AlphaFoldDB" id="A0A9N8PYB4"/>
<evidence type="ECO:0000313" key="2">
    <source>
        <dbReference type="Proteomes" id="UP001154114"/>
    </source>
</evidence>